<organism evidence="1 2">
    <name type="scientific">Pyxidicoccus parkwayensis</name>
    <dbReference type="NCBI Taxonomy" id="2813578"/>
    <lineage>
        <taxon>Bacteria</taxon>
        <taxon>Pseudomonadati</taxon>
        <taxon>Myxococcota</taxon>
        <taxon>Myxococcia</taxon>
        <taxon>Myxococcales</taxon>
        <taxon>Cystobacterineae</taxon>
        <taxon>Myxococcaceae</taxon>
        <taxon>Pyxidicoccus</taxon>
    </lineage>
</organism>
<keyword evidence="2" id="KW-1185">Reference proteome</keyword>
<gene>
    <name evidence="1" type="ORF">JY651_44320</name>
</gene>
<sequence length="228" mass="23729">MPGIRLVTVALLVASGCTHEAGGLRPTSEAQPQEGAKDAARAESAGVVMVASGNAWKGQPENLERDLTPVLVHLENHSGRPLRLEYGAFSLVGGESRFKYAAVPPLVLSPNLSSGQGVGGAGRGETLDLGAAGAYRQGDPHNPFIGSYGPYYPNTTGGGRCADPLPSSDMLAKALPEGTLIDGGQVSGFLFFQGVATRESQVVLQARLVDENSGELFGSLDIPFQVRK</sequence>
<name>A0ABX7NT97_9BACT</name>
<reference evidence="1 2" key="1">
    <citation type="submission" date="2021-02" db="EMBL/GenBank/DDBJ databases">
        <title>De Novo genome assembly of isolated myxobacteria.</title>
        <authorList>
            <person name="Stevens D.C."/>
        </authorList>
    </citation>
    <scope>NUCLEOTIDE SEQUENCE [LARGE SCALE GENOMIC DNA]</scope>
    <source>
        <strain evidence="2">SCPEA02</strain>
    </source>
</reference>
<protein>
    <recommendedName>
        <fullName evidence="3">Lipoprotein</fullName>
    </recommendedName>
</protein>
<dbReference type="EMBL" id="CP071090">
    <property type="protein sequence ID" value="QSQ22092.1"/>
    <property type="molecule type" value="Genomic_DNA"/>
</dbReference>
<dbReference type="RefSeq" id="WP_206723669.1">
    <property type="nucleotide sequence ID" value="NZ_CP071090.1"/>
</dbReference>
<accession>A0ABX7NT97</accession>
<evidence type="ECO:0008006" key="3">
    <source>
        <dbReference type="Google" id="ProtNLM"/>
    </source>
</evidence>
<dbReference type="Proteomes" id="UP000662747">
    <property type="component" value="Chromosome"/>
</dbReference>
<evidence type="ECO:0000313" key="2">
    <source>
        <dbReference type="Proteomes" id="UP000662747"/>
    </source>
</evidence>
<proteinExistence type="predicted"/>
<dbReference type="PROSITE" id="PS51257">
    <property type="entry name" value="PROKAR_LIPOPROTEIN"/>
    <property type="match status" value="1"/>
</dbReference>
<evidence type="ECO:0000313" key="1">
    <source>
        <dbReference type="EMBL" id="QSQ22092.1"/>
    </source>
</evidence>